<evidence type="ECO:0000256" key="3">
    <source>
        <dbReference type="ARBA" id="ARBA00022691"/>
    </source>
</evidence>
<dbReference type="InterPro" id="IPR001077">
    <property type="entry name" value="COMT_C"/>
</dbReference>
<evidence type="ECO:0000256" key="2">
    <source>
        <dbReference type="ARBA" id="ARBA00022679"/>
    </source>
</evidence>
<evidence type="ECO:0000256" key="4">
    <source>
        <dbReference type="PIRSR" id="PIRSR005739-1"/>
    </source>
</evidence>
<dbReference type="PROSITE" id="PS51683">
    <property type="entry name" value="SAM_OMT_II"/>
    <property type="match status" value="1"/>
</dbReference>
<proteinExistence type="predicted"/>
<dbReference type="SUPFAM" id="SSF46785">
    <property type="entry name" value="Winged helix' DNA-binding domain"/>
    <property type="match status" value="1"/>
</dbReference>
<keyword evidence="1" id="KW-0489">Methyltransferase</keyword>
<dbReference type="GO" id="GO:0046983">
    <property type="term" value="F:protein dimerization activity"/>
    <property type="evidence" value="ECO:0007669"/>
    <property type="project" value="InterPro"/>
</dbReference>
<feature type="domain" description="O-methyltransferase C-terminal" evidence="5">
    <location>
        <begin position="175"/>
        <end position="347"/>
    </location>
</feature>
<dbReference type="InterPro" id="IPR016461">
    <property type="entry name" value="COMT-like"/>
</dbReference>
<dbReference type="SUPFAM" id="SSF53335">
    <property type="entry name" value="S-adenosyl-L-methionine-dependent methyltransferases"/>
    <property type="match status" value="1"/>
</dbReference>
<reference evidence="7" key="1">
    <citation type="submission" date="2022-08" db="EMBL/GenBank/DDBJ databases">
        <authorList>
            <person name="Gutierrez-Valencia J."/>
        </authorList>
    </citation>
    <scope>NUCLEOTIDE SEQUENCE</scope>
</reference>
<gene>
    <name evidence="7" type="ORF">LITE_LOCUS9689</name>
</gene>
<dbReference type="Pfam" id="PF00891">
    <property type="entry name" value="Methyltransf_2"/>
    <property type="match status" value="1"/>
</dbReference>
<dbReference type="GO" id="GO:0032259">
    <property type="term" value="P:methylation"/>
    <property type="evidence" value="ECO:0007669"/>
    <property type="project" value="UniProtKB-KW"/>
</dbReference>
<dbReference type="EMBL" id="CAMGYJ010000004">
    <property type="protein sequence ID" value="CAI0397816.1"/>
    <property type="molecule type" value="Genomic_DNA"/>
</dbReference>
<feature type="domain" description="O-methyltransferase dimerisation" evidence="6">
    <location>
        <begin position="64"/>
        <end position="155"/>
    </location>
</feature>
<dbReference type="InterPro" id="IPR036388">
    <property type="entry name" value="WH-like_DNA-bd_sf"/>
</dbReference>
<keyword evidence="2" id="KW-0808">Transferase</keyword>
<sequence length="356" mass="38616">CIYIYIQLLSAFHHQLPPTSQSPPLSFLPSSEVETLVKMGQQHDHSLGNIIGGNELLEAQARAWNHTFNYMISMALKCIVDLGVPDAISKSPEQPVSLSNLAAAIPLHPSKNDALRRLMRPLTHAGFFTTTAVLAGGEEAEDHYSLTTAGKLLLRGGPQSPFIELFLDATTMTLWGMLSAWYLYSADAVPFEAGHDGASFWECMEKDPAQKKAFYETMVGDSKLVAGVLVSECREVFDGVESLVDVGGGTGTMAVAIARAFPKLNCTVFDLPHVVAGVKEKGGGDVENLHVVGGSMFEKIPPADAVLLKWILHDWDDEGCLKILKCCREAVAGDEEKKKKKGKVIIVVLTPKINLT</sequence>
<dbReference type="InterPro" id="IPR012967">
    <property type="entry name" value="COMT_dimerisation"/>
</dbReference>
<dbReference type="AlphaFoldDB" id="A0AAV0IJP7"/>
<dbReference type="GO" id="GO:0008171">
    <property type="term" value="F:O-methyltransferase activity"/>
    <property type="evidence" value="ECO:0007669"/>
    <property type="project" value="InterPro"/>
</dbReference>
<evidence type="ECO:0008006" key="9">
    <source>
        <dbReference type="Google" id="ProtNLM"/>
    </source>
</evidence>
<name>A0AAV0IJP7_9ROSI</name>
<evidence type="ECO:0000259" key="5">
    <source>
        <dbReference type="Pfam" id="PF00891"/>
    </source>
</evidence>
<dbReference type="Proteomes" id="UP001154282">
    <property type="component" value="Unassembled WGS sequence"/>
</dbReference>
<dbReference type="Pfam" id="PF08100">
    <property type="entry name" value="Dimerisation"/>
    <property type="match status" value="1"/>
</dbReference>
<evidence type="ECO:0000313" key="7">
    <source>
        <dbReference type="EMBL" id="CAI0397816.1"/>
    </source>
</evidence>
<comment type="caution">
    <text evidence="7">The sequence shown here is derived from an EMBL/GenBank/DDBJ whole genome shotgun (WGS) entry which is preliminary data.</text>
</comment>
<organism evidence="7 8">
    <name type="scientific">Linum tenue</name>
    <dbReference type="NCBI Taxonomy" id="586396"/>
    <lineage>
        <taxon>Eukaryota</taxon>
        <taxon>Viridiplantae</taxon>
        <taxon>Streptophyta</taxon>
        <taxon>Embryophyta</taxon>
        <taxon>Tracheophyta</taxon>
        <taxon>Spermatophyta</taxon>
        <taxon>Magnoliopsida</taxon>
        <taxon>eudicotyledons</taxon>
        <taxon>Gunneridae</taxon>
        <taxon>Pentapetalae</taxon>
        <taxon>rosids</taxon>
        <taxon>fabids</taxon>
        <taxon>Malpighiales</taxon>
        <taxon>Linaceae</taxon>
        <taxon>Linum</taxon>
    </lineage>
</organism>
<feature type="non-terminal residue" evidence="7">
    <location>
        <position position="1"/>
    </location>
</feature>
<feature type="active site" description="Proton acceptor" evidence="4">
    <location>
        <position position="313"/>
    </location>
</feature>
<dbReference type="Gene3D" id="3.40.50.150">
    <property type="entry name" value="Vaccinia Virus protein VP39"/>
    <property type="match status" value="1"/>
</dbReference>
<dbReference type="PIRSF" id="PIRSF005739">
    <property type="entry name" value="O-mtase"/>
    <property type="match status" value="1"/>
</dbReference>
<keyword evidence="8" id="KW-1185">Reference proteome</keyword>
<protein>
    <recommendedName>
        <fullName evidence="9">O-methyltransferase</fullName>
    </recommendedName>
</protein>
<accession>A0AAV0IJP7</accession>
<dbReference type="PANTHER" id="PTHR11746">
    <property type="entry name" value="O-METHYLTRANSFERASE"/>
    <property type="match status" value="1"/>
</dbReference>
<evidence type="ECO:0000259" key="6">
    <source>
        <dbReference type="Pfam" id="PF08100"/>
    </source>
</evidence>
<evidence type="ECO:0000256" key="1">
    <source>
        <dbReference type="ARBA" id="ARBA00022603"/>
    </source>
</evidence>
<dbReference type="InterPro" id="IPR036390">
    <property type="entry name" value="WH_DNA-bd_sf"/>
</dbReference>
<keyword evidence="3" id="KW-0949">S-adenosyl-L-methionine</keyword>
<dbReference type="Gene3D" id="1.10.10.10">
    <property type="entry name" value="Winged helix-like DNA-binding domain superfamily/Winged helix DNA-binding domain"/>
    <property type="match status" value="1"/>
</dbReference>
<evidence type="ECO:0000313" key="8">
    <source>
        <dbReference type="Proteomes" id="UP001154282"/>
    </source>
</evidence>
<dbReference type="InterPro" id="IPR029063">
    <property type="entry name" value="SAM-dependent_MTases_sf"/>
</dbReference>